<dbReference type="AlphaFoldDB" id="B3T4Y2"/>
<gene>
    <name evidence="1" type="ORF">ALOHA_HF4000ANIW137N13ctg1g19</name>
</gene>
<evidence type="ECO:0000313" key="1">
    <source>
        <dbReference type="EMBL" id="ABZ07641.1"/>
    </source>
</evidence>
<organism evidence="1">
    <name type="scientific">uncultured marine crenarchaeote HF4000_ANIW137N13</name>
    <dbReference type="NCBI Taxonomy" id="455575"/>
    <lineage>
        <taxon>Archaea</taxon>
        <taxon>Nitrososphaerota</taxon>
        <taxon>Nitrososphaeria</taxon>
        <taxon>Nitrosopumilales</taxon>
        <taxon>environmental samples</taxon>
    </lineage>
</organism>
<sequence length="163" mass="18954">MIRTKFYIIIVLQKKNQLSQVTQKKSKSRNVIIPTKKKIQVLKNELAQYLDSNGYLSYSAKKKKYIILGTNSPKSGLVECPQCKIGQLMIIRSPITKKRFIGCSNYNNGCKASSPLLQKARLRATKTKCELCKWPIVIFRYNRKQKWTRQCSNFRCKSRKTKV</sequence>
<protein>
    <submittedName>
        <fullName evidence="1">Putative Topoisomerase DNA binding C4 zinc finger</fullName>
    </submittedName>
</protein>
<dbReference type="EMBL" id="EU016605">
    <property type="protein sequence ID" value="ABZ07641.1"/>
    <property type="molecule type" value="Genomic_DNA"/>
</dbReference>
<accession>B3T4Y2</accession>
<proteinExistence type="predicted"/>
<name>B3T4Y2_9ARCH</name>
<dbReference type="GO" id="GO:0016853">
    <property type="term" value="F:isomerase activity"/>
    <property type="evidence" value="ECO:0007669"/>
    <property type="project" value="UniProtKB-KW"/>
</dbReference>
<keyword evidence="1" id="KW-0413">Isomerase</keyword>
<reference evidence="1" key="1">
    <citation type="journal article" date="2008" name="ISME J.">
        <title>Genomic patterns of recombination, clonal divergence and environment in marine microbial populations.</title>
        <authorList>
            <person name="Konstantinidis K.T."/>
            <person name="Delong E.F."/>
        </authorList>
    </citation>
    <scope>NUCLEOTIDE SEQUENCE</scope>
</reference>